<feature type="transmembrane region" description="Helical" evidence="6">
    <location>
        <begin position="230"/>
        <end position="250"/>
    </location>
</feature>
<evidence type="ECO:0000313" key="11">
    <source>
        <dbReference type="Proteomes" id="UP001501591"/>
    </source>
</evidence>
<feature type="transmembrane region" description="Helical" evidence="6">
    <location>
        <begin position="256"/>
        <end position="274"/>
    </location>
</feature>
<dbReference type="Proteomes" id="UP001501591">
    <property type="component" value="Unassembled WGS sequence"/>
</dbReference>
<evidence type="ECO:0000259" key="9">
    <source>
        <dbReference type="Pfam" id="PF03772"/>
    </source>
</evidence>
<feature type="transmembrane region" description="Helical" evidence="6">
    <location>
        <begin position="475"/>
        <end position="496"/>
    </location>
</feature>
<protein>
    <submittedName>
        <fullName evidence="10">ComEC/Rec2 family competence protein</fullName>
    </submittedName>
</protein>
<feature type="signal peptide" evidence="7">
    <location>
        <begin position="1"/>
        <end position="27"/>
    </location>
</feature>
<evidence type="ECO:0000313" key="10">
    <source>
        <dbReference type="EMBL" id="GAA3949345.1"/>
    </source>
</evidence>
<feature type="transmembrane region" description="Helical" evidence="6">
    <location>
        <begin position="451"/>
        <end position="468"/>
    </location>
</feature>
<evidence type="ECO:0000256" key="7">
    <source>
        <dbReference type="SAM" id="SignalP"/>
    </source>
</evidence>
<feature type="transmembrane region" description="Helical" evidence="6">
    <location>
        <begin position="51"/>
        <end position="73"/>
    </location>
</feature>
<feature type="domain" description="Metallo-beta-lactamase" evidence="8">
    <location>
        <begin position="515"/>
        <end position="686"/>
    </location>
</feature>
<evidence type="ECO:0000256" key="6">
    <source>
        <dbReference type="SAM" id="Phobius"/>
    </source>
</evidence>
<evidence type="ECO:0000256" key="1">
    <source>
        <dbReference type="ARBA" id="ARBA00004651"/>
    </source>
</evidence>
<feature type="chain" id="PRO_5047321437" evidence="7">
    <location>
        <begin position="28"/>
        <end position="759"/>
    </location>
</feature>
<name>A0ABP7NKW2_9MICO</name>
<proteinExistence type="predicted"/>
<dbReference type="Gene3D" id="3.60.15.10">
    <property type="entry name" value="Ribonuclease Z/Hydroxyacylglutathione hydrolase-like"/>
    <property type="match status" value="1"/>
</dbReference>
<evidence type="ECO:0000259" key="8">
    <source>
        <dbReference type="Pfam" id="PF00753"/>
    </source>
</evidence>
<dbReference type="InterPro" id="IPR004477">
    <property type="entry name" value="ComEC_N"/>
</dbReference>
<accession>A0ABP7NKW2</accession>
<dbReference type="PANTHER" id="PTHR30619">
    <property type="entry name" value="DNA INTERNALIZATION/COMPETENCE PROTEIN COMEC/REC2"/>
    <property type="match status" value="1"/>
</dbReference>
<dbReference type="EMBL" id="BAABCP010000002">
    <property type="protein sequence ID" value="GAA3949345.1"/>
    <property type="molecule type" value="Genomic_DNA"/>
</dbReference>
<feature type="transmembrane region" description="Helical" evidence="6">
    <location>
        <begin position="351"/>
        <end position="377"/>
    </location>
</feature>
<dbReference type="InterPro" id="IPR035681">
    <property type="entry name" value="ComA-like_MBL"/>
</dbReference>
<evidence type="ECO:0000256" key="4">
    <source>
        <dbReference type="ARBA" id="ARBA00022989"/>
    </source>
</evidence>
<dbReference type="RefSeq" id="WP_344820415.1">
    <property type="nucleotide sequence ID" value="NZ_BAABCP010000002.1"/>
</dbReference>
<evidence type="ECO:0000256" key="2">
    <source>
        <dbReference type="ARBA" id="ARBA00022475"/>
    </source>
</evidence>
<dbReference type="Pfam" id="PF03772">
    <property type="entry name" value="Competence"/>
    <property type="match status" value="1"/>
</dbReference>
<dbReference type="SUPFAM" id="SSF56281">
    <property type="entry name" value="Metallo-hydrolase/oxidoreductase"/>
    <property type="match status" value="1"/>
</dbReference>
<dbReference type="CDD" id="cd07731">
    <property type="entry name" value="ComA-like_MBL-fold"/>
    <property type="match status" value="1"/>
</dbReference>
<sequence>MKDPRTSALAIVLWAVALLCIAQPSLALPAAGAAGTGAVALAAVRLRTRRRASGLVVLTLLCAAAVGVVVAGAQPARAALTASDGRVVEAVVHVSSSASMGSDDRLWFDARAIALGAPGAPEAVDAAVRVGAPDIAGADMGARLRVVGQAKSTSPSEKAGLVIFGTTAEVVRPATGVFAIAAATRAGFVARATRLPEPGAGLLPGLAVGDTRAVSEELNAAMLASGLSHLTAVSGANCMVIVAAVFWLVSLAGGGRILRVVLALAALAAFVVLVTPEPSVVRAAVMAALAMLSILLGRPSAGLAMLSLTVSGLLVADPWFAASPGFALSAAATAALLVLSRPLLRGLGRWMPAPLALALSVPLAAQVVCGPVIALFSPQQSLVSVPANLIAEPAAPIATVIGLLACLAAFMPPVADLLAAAAWLPAAWIDRTATVSAALPAATVTVAPGPIAALTVGLLSAAIVIVVVTRRSRRLRAVSVGIIVIALAAAGGRMLVSGPLATLTAPAKWAIAACDVGQGDAVLLHSGRRVALVDTGPDPDALRDCLSQTGVARVDLLVLTHFDLDHVGGASAVVGKVGDVLHGPVTEDRERRMLHELAAAGATLHDASAGLSGALDGARWHVLWPDADPVVFPSGNDASVVVEIAGGGIPRTLLLGDLGAGSQRLLLASGRLRGRYDVVKVSHHGSRDQEPALYAAVRAAVALISVGEENDYGHPRPETLALLESDGTRALRTDRRGLILLGLDRDELLVWSTRAPPPG</sequence>
<dbReference type="NCBIfam" id="TIGR00360">
    <property type="entry name" value="ComEC_N-term"/>
    <property type="match status" value="1"/>
</dbReference>
<keyword evidence="5 6" id="KW-0472">Membrane</keyword>
<dbReference type="InterPro" id="IPR052159">
    <property type="entry name" value="Competence_DNA_uptake"/>
</dbReference>
<keyword evidence="3 6" id="KW-0812">Transmembrane</keyword>
<evidence type="ECO:0000256" key="3">
    <source>
        <dbReference type="ARBA" id="ARBA00022692"/>
    </source>
</evidence>
<feature type="transmembrane region" description="Helical" evidence="6">
    <location>
        <begin position="389"/>
        <end position="410"/>
    </location>
</feature>
<keyword evidence="4 6" id="KW-1133">Transmembrane helix</keyword>
<dbReference type="PANTHER" id="PTHR30619:SF1">
    <property type="entry name" value="RECOMBINATION PROTEIN 2"/>
    <property type="match status" value="1"/>
</dbReference>
<feature type="transmembrane region" description="Helical" evidence="6">
    <location>
        <begin position="319"/>
        <end position="339"/>
    </location>
</feature>
<keyword evidence="11" id="KW-1185">Reference proteome</keyword>
<keyword evidence="7" id="KW-0732">Signal</keyword>
<evidence type="ECO:0000256" key="5">
    <source>
        <dbReference type="ARBA" id="ARBA00023136"/>
    </source>
</evidence>
<reference evidence="11" key="1">
    <citation type="journal article" date="2019" name="Int. J. Syst. Evol. Microbiol.">
        <title>The Global Catalogue of Microorganisms (GCM) 10K type strain sequencing project: providing services to taxonomists for standard genome sequencing and annotation.</title>
        <authorList>
            <consortium name="The Broad Institute Genomics Platform"/>
            <consortium name="The Broad Institute Genome Sequencing Center for Infectious Disease"/>
            <person name="Wu L."/>
            <person name="Ma J."/>
        </authorList>
    </citation>
    <scope>NUCLEOTIDE SEQUENCE [LARGE SCALE GENOMIC DNA]</scope>
    <source>
        <strain evidence="11">JCM 17024</strain>
    </source>
</reference>
<dbReference type="InterPro" id="IPR036866">
    <property type="entry name" value="RibonucZ/Hydroxyglut_hydro"/>
</dbReference>
<dbReference type="InterPro" id="IPR001279">
    <property type="entry name" value="Metallo-B-lactamas"/>
</dbReference>
<keyword evidence="2" id="KW-1003">Cell membrane</keyword>
<feature type="transmembrane region" description="Helical" evidence="6">
    <location>
        <begin position="281"/>
        <end position="299"/>
    </location>
</feature>
<dbReference type="Pfam" id="PF00753">
    <property type="entry name" value="Lactamase_B"/>
    <property type="match status" value="1"/>
</dbReference>
<feature type="domain" description="ComEC/Rec2-related protein" evidence="9">
    <location>
        <begin position="206"/>
        <end position="469"/>
    </location>
</feature>
<comment type="subcellular location">
    <subcellularLocation>
        <location evidence="1">Cell membrane</location>
        <topology evidence="1">Multi-pass membrane protein</topology>
    </subcellularLocation>
</comment>
<organism evidence="10 11">
    <name type="scientific">Microbacterium soli</name>
    <dbReference type="NCBI Taxonomy" id="446075"/>
    <lineage>
        <taxon>Bacteria</taxon>
        <taxon>Bacillati</taxon>
        <taxon>Actinomycetota</taxon>
        <taxon>Actinomycetes</taxon>
        <taxon>Micrococcales</taxon>
        <taxon>Microbacteriaceae</taxon>
        <taxon>Microbacterium</taxon>
    </lineage>
</organism>
<comment type="caution">
    <text evidence="10">The sequence shown here is derived from an EMBL/GenBank/DDBJ whole genome shotgun (WGS) entry which is preliminary data.</text>
</comment>
<gene>
    <name evidence="10" type="ORF">GCM10022383_28850</name>
</gene>